<reference evidence="1" key="1">
    <citation type="journal article" date="2014" name="Front. Microbiol.">
        <title>High frequency of phylogenetically diverse reductive dehalogenase-homologous genes in deep subseafloor sedimentary metagenomes.</title>
        <authorList>
            <person name="Kawai M."/>
            <person name="Futagami T."/>
            <person name="Toyoda A."/>
            <person name="Takaki Y."/>
            <person name="Nishi S."/>
            <person name="Hori S."/>
            <person name="Arai W."/>
            <person name="Tsubouchi T."/>
            <person name="Morono Y."/>
            <person name="Uchiyama I."/>
            <person name="Ito T."/>
            <person name="Fujiyama A."/>
            <person name="Inagaki F."/>
            <person name="Takami H."/>
        </authorList>
    </citation>
    <scope>NUCLEOTIDE SEQUENCE</scope>
    <source>
        <strain evidence="1">Expedition CK06-06</strain>
    </source>
</reference>
<comment type="caution">
    <text evidence="1">The sequence shown here is derived from an EMBL/GenBank/DDBJ whole genome shotgun (WGS) entry which is preliminary data.</text>
</comment>
<gene>
    <name evidence="1" type="ORF">S12H4_05958</name>
</gene>
<accession>X1SFW7</accession>
<dbReference type="EMBL" id="BARW01002034">
    <property type="protein sequence ID" value="GAI66669.1"/>
    <property type="molecule type" value="Genomic_DNA"/>
</dbReference>
<protein>
    <recommendedName>
        <fullName evidence="2">SMP-30/Gluconolactonase/LRE-like region domain-containing protein</fullName>
    </recommendedName>
</protein>
<dbReference type="SUPFAM" id="SSF63825">
    <property type="entry name" value="YWTD domain"/>
    <property type="match status" value="1"/>
</dbReference>
<dbReference type="AlphaFoldDB" id="X1SFW7"/>
<evidence type="ECO:0008006" key="2">
    <source>
        <dbReference type="Google" id="ProtNLM"/>
    </source>
</evidence>
<evidence type="ECO:0000313" key="1">
    <source>
        <dbReference type="EMBL" id="GAI66669.1"/>
    </source>
</evidence>
<proteinExistence type="predicted"/>
<dbReference type="InterPro" id="IPR015943">
    <property type="entry name" value="WD40/YVTN_repeat-like_dom_sf"/>
</dbReference>
<organism evidence="1">
    <name type="scientific">marine sediment metagenome</name>
    <dbReference type="NCBI Taxonomy" id="412755"/>
    <lineage>
        <taxon>unclassified sequences</taxon>
        <taxon>metagenomes</taxon>
        <taxon>ecological metagenomes</taxon>
    </lineage>
</organism>
<sequence>MKGQLTLEVLRDGQVIRRTKQPSRSLTVGFMKILYSSFAHAGWARQGSISATQLQVLEHNLLMAAPHGRAIMPFRKDTYYDYSLYYPEFIGECFGIQVSTDNTAVTPSDARLPLRIGQGRARWRSIRIATDNRYYGICSDRYQYMWVMDNDVRKIYKRYLCGLPILNFATPGGTPKDLTFDGTYLWHVDDADTPKIYRLDPNDGSSTLNFDAPGTWATGIAWDFDNDVLWHCDRTTDLIYKLDPTDGTDLGSFASPGGYPAGLEWFEGYLYNVD</sequence>
<name>X1SFW7_9ZZZZ</name>
<dbReference type="Gene3D" id="2.130.10.10">
    <property type="entry name" value="YVTN repeat-like/Quinoprotein amine dehydrogenase"/>
    <property type="match status" value="1"/>
</dbReference>
<feature type="non-terminal residue" evidence="1">
    <location>
        <position position="274"/>
    </location>
</feature>